<comment type="caution">
    <text evidence="1">The sequence shown here is derived from an EMBL/GenBank/DDBJ whole genome shotgun (WGS) entry which is preliminary data.</text>
</comment>
<sequence length="393" mass="44396">MSHVQQLFNGGESAGTFQLNFNNNRAYELFGREYLKCYANLSAKGKMSKPLPTGPLSYTVDFAMDCGCSSVLFDFNLAYKKTFGNQLQAPLWRESDYEAELVLCQLVHEAPANRLSNHDQFAEAEAFFNDVNLPDTVRAVGNDPYADKDGLVEFIVANELLDDPAVMAKLAEQKAYLIAITSVVTAYINRYAEAYGEQYKTDADLWARALSKIPLMGPSKIDQQSYSRHIKGLSIATDFINFIMDVVVSQGTTALASFNKFLQKQGDAIRFGVENNKDFYKTITVGVTVEVFKVGNELVYVPKIKQYRVNFDRQNSKFTSACASAEFVDIYFNYLYAANVFDYEALKDPEIKRDFDSFIQKQRKAQIEEADTFFNDDFPPLEPKLVSRSKVTV</sequence>
<evidence type="ECO:0000313" key="1">
    <source>
        <dbReference type="EMBL" id="MDH1505486.1"/>
    </source>
</evidence>
<name>A0A443XQ54_AERCA</name>
<reference evidence="1" key="1">
    <citation type="submission" date="2022-09" db="EMBL/GenBank/DDBJ databases">
        <title>Intensive care unit water sources are persistently colonized with multi-drug resistant bacteria and are the site of extensive horizontal gene transfer of antibiotic resistance genes.</title>
        <authorList>
            <person name="Diorio-Toth L."/>
        </authorList>
    </citation>
    <scope>NUCLEOTIDE SEQUENCE</scope>
    <source>
        <strain evidence="1">GD03710</strain>
    </source>
</reference>
<gene>
    <name evidence="1" type="ORF">N5I20_10525</name>
</gene>
<dbReference type="EMBL" id="JAOCIZ010000035">
    <property type="protein sequence ID" value="MDH1505486.1"/>
    <property type="molecule type" value="Genomic_DNA"/>
</dbReference>
<organism evidence="1 2">
    <name type="scientific">Aeromonas caviae</name>
    <name type="common">Aeromonas punctata</name>
    <dbReference type="NCBI Taxonomy" id="648"/>
    <lineage>
        <taxon>Bacteria</taxon>
        <taxon>Pseudomonadati</taxon>
        <taxon>Pseudomonadota</taxon>
        <taxon>Gammaproteobacteria</taxon>
        <taxon>Aeromonadales</taxon>
        <taxon>Aeromonadaceae</taxon>
        <taxon>Aeromonas</taxon>
    </lineage>
</organism>
<evidence type="ECO:0000313" key="2">
    <source>
        <dbReference type="Proteomes" id="UP001161704"/>
    </source>
</evidence>
<dbReference type="RefSeq" id="WP_128342408.1">
    <property type="nucleotide sequence ID" value="NZ_CAWOMG010000011.1"/>
</dbReference>
<proteinExistence type="predicted"/>
<dbReference type="Proteomes" id="UP001161704">
    <property type="component" value="Unassembled WGS sequence"/>
</dbReference>
<dbReference type="AlphaFoldDB" id="A0A443XQ54"/>
<accession>A0A443XQ54</accession>
<dbReference type="InterPro" id="IPR041576">
    <property type="entry name" value="Evf"/>
</dbReference>
<dbReference type="Pfam" id="PF18270">
    <property type="entry name" value="Evf"/>
    <property type="match status" value="1"/>
</dbReference>
<protein>
    <submittedName>
        <fullName evidence="1">Uncharacterized protein</fullName>
    </submittedName>
</protein>